<dbReference type="Proteomes" id="UP000002281">
    <property type="component" value="Chromosome 1"/>
</dbReference>
<protein>
    <submittedName>
        <fullName evidence="1">Uncharacterized protein</fullName>
    </submittedName>
</protein>
<dbReference type="Ensembl" id="ENSECAT00000111831.1">
    <property type="protein sequence ID" value="ENSECAP00000087104.1"/>
    <property type="gene ID" value="ENSECAG00000047393.1"/>
</dbReference>
<proteinExistence type="predicted"/>
<reference evidence="1 2" key="1">
    <citation type="journal article" date="2009" name="Science">
        <title>Genome sequence, comparative analysis, and population genetics of the domestic horse.</title>
        <authorList>
            <consortium name="Broad Institute Genome Sequencing Platform"/>
            <consortium name="Broad Institute Whole Genome Assembly Team"/>
            <person name="Wade C.M."/>
            <person name="Giulotto E."/>
            <person name="Sigurdsson S."/>
            <person name="Zoli M."/>
            <person name="Gnerre S."/>
            <person name="Imsland F."/>
            <person name="Lear T.L."/>
            <person name="Adelson D.L."/>
            <person name="Bailey E."/>
            <person name="Bellone R.R."/>
            <person name="Bloecker H."/>
            <person name="Distl O."/>
            <person name="Edgar R.C."/>
            <person name="Garber M."/>
            <person name="Leeb T."/>
            <person name="Mauceli E."/>
            <person name="MacLeod J.N."/>
            <person name="Penedo M.C.T."/>
            <person name="Raison J.M."/>
            <person name="Sharpe T."/>
            <person name="Vogel J."/>
            <person name="Andersson L."/>
            <person name="Antczak D.F."/>
            <person name="Biagi T."/>
            <person name="Binns M.M."/>
            <person name="Chowdhary B.P."/>
            <person name="Coleman S.J."/>
            <person name="Della Valle G."/>
            <person name="Fryc S."/>
            <person name="Guerin G."/>
            <person name="Hasegawa T."/>
            <person name="Hill E.W."/>
            <person name="Jurka J."/>
            <person name="Kiialainen A."/>
            <person name="Lindgren G."/>
            <person name="Liu J."/>
            <person name="Magnani E."/>
            <person name="Mickelson J.R."/>
            <person name="Murray J."/>
            <person name="Nergadze S.G."/>
            <person name="Onofrio R."/>
            <person name="Pedroni S."/>
            <person name="Piras M.F."/>
            <person name="Raudsepp T."/>
            <person name="Rocchi M."/>
            <person name="Roeed K.H."/>
            <person name="Ryder O.A."/>
            <person name="Searle S."/>
            <person name="Skow L."/>
            <person name="Swinburne J.E."/>
            <person name="Syvaenen A.C."/>
            <person name="Tozaki T."/>
            <person name="Valberg S.J."/>
            <person name="Vaudin M."/>
            <person name="White J.R."/>
            <person name="Zody M.C."/>
            <person name="Lander E.S."/>
            <person name="Lindblad-Toh K."/>
        </authorList>
    </citation>
    <scope>NUCLEOTIDE SEQUENCE [LARGE SCALE GENOMIC DNA]</scope>
    <source>
        <strain evidence="1 2">Thoroughbred</strain>
    </source>
</reference>
<evidence type="ECO:0000313" key="1">
    <source>
        <dbReference type="Ensembl" id="ENSECAP00000085053.1"/>
    </source>
</evidence>
<dbReference type="Ensembl" id="ENSECAT00000129392.1">
    <property type="protein sequence ID" value="ENSECAP00000088920.1"/>
    <property type="gene ID" value="ENSECAG00000047393.1"/>
</dbReference>
<dbReference type="AlphaFoldDB" id="A0A9L0TEN1"/>
<accession>A0A9L0TEN1</accession>
<reference evidence="1" key="2">
    <citation type="submission" date="2025-05" db="UniProtKB">
        <authorList>
            <consortium name="Ensembl"/>
        </authorList>
    </citation>
    <scope>IDENTIFICATION</scope>
    <source>
        <strain evidence="1">Thoroughbred</strain>
    </source>
</reference>
<evidence type="ECO:0000313" key="2">
    <source>
        <dbReference type="Proteomes" id="UP000002281"/>
    </source>
</evidence>
<sequence>MKRPTVEWERIFANHIADKRLIPKIYKELTQLNSKNKKKKKNTSKKWAEDLNRHFSKEDIQKANGYMKRGSTLLITKKMQIKTTMRYHLTLLEWLLLKRQEITNAGKNMEKRGTLVHCWWECKLVQRLRKIVWRFLKKLKIELPYDPAIPLLGIHSKEMKSIS</sequence>
<organism evidence="1 2">
    <name type="scientific">Equus caballus</name>
    <name type="common">Horse</name>
    <dbReference type="NCBI Taxonomy" id="9796"/>
    <lineage>
        <taxon>Eukaryota</taxon>
        <taxon>Metazoa</taxon>
        <taxon>Chordata</taxon>
        <taxon>Craniata</taxon>
        <taxon>Vertebrata</taxon>
        <taxon>Euteleostomi</taxon>
        <taxon>Mammalia</taxon>
        <taxon>Eutheria</taxon>
        <taxon>Laurasiatheria</taxon>
        <taxon>Perissodactyla</taxon>
        <taxon>Equidae</taxon>
        <taxon>Equus</taxon>
    </lineage>
</organism>
<dbReference type="Ensembl" id="ENSECAT00000134764.1">
    <property type="protein sequence ID" value="ENSECAP00000070933.1"/>
    <property type="gene ID" value="ENSECAG00000047393.1"/>
</dbReference>
<dbReference type="Ensembl" id="ENSECAT00000082773.1">
    <property type="protein sequence ID" value="ENSECAP00000078855.1"/>
    <property type="gene ID" value="ENSECAG00000047393.1"/>
</dbReference>
<dbReference type="Ensembl" id="ENSECAT00000102031.1">
    <property type="protein sequence ID" value="ENSECAP00000060671.1"/>
    <property type="gene ID" value="ENSECAG00000047393.1"/>
</dbReference>
<dbReference type="Ensembl" id="ENSECAT00000138655.1">
    <property type="protein sequence ID" value="ENSECAP00000074841.1"/>
    <property type="gene ID" value="ENSECAG00000047393.1"/>
</dbReference>
<dbReference type="Ensembl" id="ENSECAT00000086282.1">
    <property type="protein sequence ID" value="ENSECAP00000088928.1"/>
    <property type="gene ID" value="ENSECAG00000047393.1"/>
</dbReference>
<dbReference type="GeneTree" id="ENSGT01150000286916"/>
<dbReference type="Ensembl" id="ENSECAT00000114993.1">
    <property type="protein sequence ID" value="ENSECAP00000086194.1"/>
    <property type="gene ID" value="ENSECAG00000047393.1"/>
</dbReference>
<name>A0A9L0TEN1_HORSE</name>
<dbReference type="Ensembl" id="ENSECAT00000084242.1">
    <property type="protein sequence ID" value="ENSECAP00000085053.1"/>
    <property type="gene ID" value="ENSECAG00000047393.1"/>
</dbReference>
<keyword evidence="2" id="KW-1185">Reference proteome</keyword>